<accession>A0A9I9E5H1</accession>
<protein>
    <submittedName>
        <fullName evidence="1">Uncharacterized protein</fullName>
    </submittedName>
</protein>
<dbReference type="InterPro" id="IPR042755">
    <property type="entry name" value="COP1"/>
</dbReference>
<evidence type="ECO:0000313" key="1">
    <source>
        <dbReference type="EnsemblPlants" id="MELO3C029009.2.1"/>
    </source>
</evidence>
<dbReference type="EnsemblPlants" id="MELO3C029009.2.1">
    <property type="protein sequence ID" value="MELO3C029009.2.1"/>
    <property type="gene ID" value="MELO3C029009.2"/>
</dbReference>
<dbReference type="PANTHER" id="PTHR44080">
    <property type="entry name" value="E3 UBIQUITIN-PROTEIN LIGASE COP1"/>
    <property type="match status" value="1"/>
</dbReference>
<dbReference type="AlphaFoldDB" id="A0A9I9E5H1"/>
<proteinExistence type="predicted"/>
<dbReference type="Gramene" id="MELO3C029009.2.1">
    <property type="protein sequence ID" value="MELO3C029009.2.1"/>
    <property type="gene ID" value="MELO3C029009.2"/>
</dbReference>
<name>A0A9I9E5H1_CUCME</name>
<dbReference type="InterPro" id="IPR015943">
    <property type="entry name" value="WD40/YVTN_repeat-like_dom_sf"/>
</dbReference>
<reference evidence="1" key="1">
    <citation type="submission" date="2023-03" db="UniProtKB">
        <authorList>
            <consortium name="EnsemblPlants"/>
        </authorList>
    </citation>
    <scope>IDENTIFICATION</scope>
</reference>
<sequence length="55" mass="6448">MEYEEHEKRAWSVDFSRSEPSMLVSSSDDFKVHCSFSFNRSKFGAQDIRKLLTSN</sequence>
<dbReference type="PANTHER" id="PTHR44080:SF1">
    <property type="entry name" value="E3 UBIQUITIN-PROTEIN LIGASE COP1"/>
    <property type="match status" value="1"/>
</dbReference>
<dbReference type="Gene3D" id="2.130.10.10">
    <property type="entry name" value="YVTN repeat-like/Quinoprotein amine dehydrogenase"/>
    <property type="match status" value="1"/>
</dbReference>
<organism evidence="1">
    <name type="scientific">Cucumis melo</name>
    <name type="common">Muskmelon</name>
    <dbReference type="NCBI Taxonomy" id="3656"/>
    <lineage>
        <taxon>Eukaryota</taxon>
        <taxon>Viridiplantae</taxon>
        <taxon>Streptophyta</taxon>
        <taxon>Embryophyta</taxon>
        <taxon>Tracheophyta</taxon>
        <taxon>Spermatophyta</taxon>
        <taxon>Magnoliopsida</taxon>
        <taxon>eudicotyledons</taxon>
        <taxon>Gunneridae</taxon>
        <taxon>Pentapetalae</taxon>
        <taxon>rosids</taxon>
        <taxon>fabids</taxon>
        <taxon>Cucurbitales</taxon>
        <taxon>Cucurbitaceae</taxon>
        <taxon>Benincaseae</taxon>
        <taxon>Cucumis</taxon>
    </lineage>
</organism>
<dbReference type="GO" id="GO:0061630">
    <property type="term" value="F:ubiquitin protein ligase activity"/>
    <property type="evidence" value="ECO:0007669"/>
    <property type="project" value="InterPro"/>
</dbReference>
<dbReference type="GO" id="GO:0043161">
    <property type="term" value="P:proteasome-mediated ubiquitin-dependent protein catabolic process"/>
    <property type="evidence" value="ECO:0007669"/>
    <property type="project" value="TreeGrafter"/>
</dbReference>